<feature type="compositionally biased region" description="Polar residues" evidence="1">
    <location>
        <begin position="37"/>
        <end position="48"/>
    </location>
</feature>
<dbReference type="EMBL" id="CAWUON010000005">
    <property type="protein sequence ID" value="CAK7264163.1"/>
    <property type="molecule type" value="Genomic_DNA"/>
</dbReference>
<feature type="region of interest" description="Disordered" evidence="1">
    <location>
        <begin position="274"/>
        <end position="331"/>
    </location>
</feature>
<name>A0ABP0D923_9PEZI</name>
<protein>
    <submittedName>
        <fullName evidence="2">Uncharacterized protein</fullName>
    </submittedName>
</protein>
<sequence length="601" mass="66668">MTSAQCHPAPGAIVAGDKPTLSSPVRRRTSSRRSRLEPTNLQGHTRSLSFEPEVDASVASMSSAYRTTERVATVPKLDDAGPFSTESAQEAVLSGCIPTLQHSNSKRDGHHLLSRTGSSKRRKKAHDREREAEIKAISSVNTQNHNDVKAAADLAAWKGFKETTKTNPSNFALPLDTDPVSYIISPFAALTPKPTLRYADQSLPRRFSIGRFTTRQTSQKQRLAAPLPEAVLRASPRIDDLAKDMTASDLREVMERDARRRGRRQVYNEKAAVEYPAQQIRSQGSLKKQQRQTSIGGRQPEASSSNTPVSDEVPELHHKRETSPETQPSLPAVPVLRHQAEQRNDLQTPFKQTILVDGDHNEDDNDSTFSTPTSLRRDQQLHSSYDSASMSNLMTNATRDDTPLSWLKTNDTEPSLELQQSQSLALIDSEGSWFSGRTASRRYVSQKQQLLGRASPSQDLKTRQNSCHVWHDTENRSDAASESPTENAKELGTASDNTAEADGSSIVMDDEFLKRLTRSSASAGSRTEKYCDSTGDMLPSSDEELETGNGVGNDRWSLASKRRDLEPNIAQSRLGREESRLGRKDLMTTFHSKDRESGYNR</sequence>
<accession>A0ABP0D923</accession>
<feature type="compositionally biased region" description="Polar residues" evidence="1">
    <location>
        <begin position="279"/>
        <end position="309"/>
    </location>
</feature>
<gene>
    <name evidence="2" type="ORF">SEPCBS119000_000858</name>
</gene>
<feature type="region of interest" description="Disordered" evidence="1">
    <location>
        <begin position="519"/>
        <end position="601"/>
    </location>
</feature>
<evidence type="ECO:0000256" key="1">
    <source>
        <dbReference type="SAM" id="MobiDB-lite"/>
    </source>
</evidence>
<evidence type="ECO:0000313" key="2">
    <source>
        <dbReference type="EMBL" id="CAK7264163.1"/>
    </source>
</evidence>
<dbReference type="Proteomes" id="UP001642502">
    <property type="component" value="Unassembled WGS sequence"/>
</dbReference>
<feature type="region of interest" description="Disordered" evidence="1">
    <location>
        <begin position="100"/>
        <end position="129"/>
    </location>
</feature>
<feature type="region of interest" description="Disordered" evidence="1">
    <location>
        <begin position="354"/>
        <end position="379"/>
    </location>
</feature>
<feature type="compositionally biased region" description="Basic and acidic residues" evidence="1">
    <location>
        <begin position="574"/>
        <end position="601"/>
    </location>
</feature>
<feature type="compositionally biased region" description="Basic residues" evidence="1">
    <location>
        <begin position="112"/>
        <end position="125"/>
    </location>
</feature>
<comment type="caution">
    <text evidence="2">The sequence shown here is derived from an EMBL/GenBank/DDBJ whole genome shotgun (WGS) entry which is preliminary data.</text>
</comment>
<proteinExistence type="predicted"/>
<feature type="region of interest" description="Disordered" evidence="1">
    <location>
        <begin position="1"/>
        <end position="49"/>
    </location>
</feature>
<feature type="region of interest" description="Disordered" evidence="1">
    <location>
        <begin position="473"/>
        <end position="506"/>
    </location>
</feature>
<reference evidence="2 3" key="1">
    <citation type="submission" date="2024-01" db="EMBL/GenBank/DDBJ databases">
        <authorList>
            <person name="Allen C."/>
            <person name="Tagirdzhanova G."/>
        </authorList>
    </citation>
    <scope>NUCLEOTIDE SEQUENCE [LARGE SCALE GENOMIC DNA]</scope>
    <source>
        <strain evidence="2 3">CBS 119000</strain>
    </source>
</reference>
<evidence type="ECO:0000313" key="3">
    <source>
        <dbReference type="Proteomes" id="UP001642502"/>
    </source>
</evidence>
<keyword evidence="3" id="KW-1185">Reference proteome</keyword>
<feature type="compositionally biased region" description="Basic and acidic residues" evidence="1">
    <location>
        <begin position="314"/>
        <end position="323"/>
    </location>
</feature>
<organism evidence="2 3">
    <name type="scientific">Sporothrix epigloea</name>
    <dbReference type="NCBI Taxonomy" id="1892477"/>
    <lineage>
        <taxon>Eukaryota</taxon>
        <taxon>Fungi</taxon>
        <taxon>Dikarya</taxon>
        <taxon>Ascomycota</taxon>
        <taxon>Pezizomycotina</taxon>
        <taxon>Sordariomycetes</taxon>
        <taxon>Sordariomycetidae</taxon>
        <taxon>Ophiostomatales</taxon>
        <taxon>Ophiostomataceae</taxon>
        <taxon>Sporothrix</taxon>
    </lineage>
</organism>